<sequence length="154" mass="17111">MKTTVNVMGIQAVNILERIAVTLKAVLRVGKENRSLQIIHGEKDKTEDTQIEVFTARDPVFPEERLVSEIPQPLWMNALLVDPKAMIDQGHKEGAAGLNYPYKKVNKNTKARKRTTESRGTHLTLVSAPQVKSAPSREIRDFRSSPSPPNLTGG</sequence>
<evidence type="ECO:0000313" key="3">
    <source>
        <dbReference type="Proteomes" id="UP000596248"/>
    </source>
</evidence>
<organism evidence="2 3">
    <name type="scientific">Brevibacillus choshinensis</name>
    <dbReference type="NCBI Taxonomy" id="54911"/>
    <lineage>
        <taxon>Bacteria</taxon>
        <taxon>Bacillati</taxon>
        <taxon>Bacillota</taxon>
        <taxon>Bacilli</taxon>
        <taxon>Bacillales</taxon>
        <taxon>Paenibacillaceae</taxon>
        <taxon>Brevibacillus</taxon>
    </lineage>
</organism>
<dbReference type="Proteomes" id="UP000596248">
    <property type="component" value="Chromosome"/>
</dbReference>
<protein>
    <submittedName>
        <fullName evidence="2">Uncharacterized protein</fullName>
    </submittedName>
</protein>
<dbReference type="RefSeq" id="WP_203354354.1">
    <property type="nucleotide sequence ID" value="NZ_CP069127.1"/>
</dbReference>
<reference evidence="2 3" key="1">
    <citation type="submission" date="2021-01" db="EMBL/GenBank/DDBJ databases">
        <title>Identification of strong promoters based on the transcriptome of Brevibacillus choshinensis.</title>
        <authorList>
            <person name="Yao D."/>
            <person name="Zhang K."/>
            <person name="Wu J."/>
        </authorList>
    </citation>
    <scope>NUCLEOTIDE SEQUENCE [LARGE SCALE GENOMIC DNA]</scope>
    <source>
        <strain evidence="2 3">HPD31-SP3</strain>
    </source>
</reference>
<dbReference type="EMBL" id="CP069127">
    <property type="protein sequence ID" value="QRG67295.1"/>
    <property type="molecule type" value="Genomic_DNA"/>
</dbReference>
<feature type="region of interest" description="Disordered" evidence="1">
    <location>
        <begin position="127"/>
        <end position="154"/>
    </location>
</feature>
<evidence type="ECO:0000313" key="2">
    <source>
        <dbReference type="EMBL" id="QRG67295.1"/>
    </source>
</evidence>
<gene>
    <name evidence="2" type="ORF">JNE38_28275</name>
</gene>
<proteinExistence type="predicted"/>
<accession>A0ABX7FNN3</accession>
<evidence type="ECO:0000256" key="1">
    <source>
        <dbReference type="SAM" id="MobiDB-lite"/>
    </source>
</evidence>
<name>A0ABX7FNN3_BRECH</name>
<keyword evidence="3" id="KW-1185">Reference proteome</keyword>